<keyword evidence="5" id="KW-0227">DNA damage</keyword>
<gene>
    <name evidence="11" type="ORF">DM826_02130</name>
</gene>
<dbReference type="PANTHER" id="PTHR15822:SF4">
    <property type="entry name" value="TYROSYL-DNA PHOSPHODIESTERASE 2"/>
    <property type="match status" value="1"/>
</dbReference>
<evidence type="ECO:0000256" key="6">
    <source>
        <dbReference type="ARBA" id="ARBA00022801"/>
    </source>
</evidence>
<dbReference type="GO" id="GO:0004518">
    <property type="term" value="F:nuclease activity"/>
    <property type="evidence" value="ECO:0007669"/>
    <property type="project" value="UniProtKB-KW"/>
</dbReference>
<dbReference type="PROSITE" id="PS51318">
    <property type="entry name" value="TAT"/>
    <property type="match status" value="1"/>
</dbReference>
<dbReference type="OrthoDB" id="292883at2157"/>
<evidence type="ECO:0000256" key="9">
    <source>
        <dbReference type="SAM" id="MobiDB-lite"/>
    </source>
</evidence>
<dbReference type="GO" id="GO:0046872">
    <property type="term" value="F:metal ion binding"/>
    <property type="evidence" value="ECO:0007669"/>
    <property type="project" value="UniProtKB-KW"/>
</dbReference>
<dbReference type="SUPFAM" id="SSF56219">
    <property type="entry name" value="DNase I-like"/>
    <property type="match status" value="1"/>
</dbReference>
<dbReference type="EMBL" id="QKNY01000004">
    <property type="protein sequence ID" value="RJX44438.1"/>
    <property type="molecule type" value="Genomic_DNA"/>
</dbReference>
<keyword evidence="6" id="KW-0378">Hydrolase</keyword>
<evidence type="ECO:0000256" key="8">
    <source>
        <dbReference type="ARBA" id="ARBA00023204"/>
    </source>
</evidence>
<protein>
    <recommendedName>
        <fullName evidence="10">Endonuclease/exonuclease/phosphatase domain-containing protein</fullName>
    </recommendedName>
</protein>
<dbReference type="Pfam" id="PF03372">
    <property type="entry name" value="Exo_endo_phos"/>
    <property type="match status" value="1"/>
</dbReference>
<comment type="cofactor">
    <cofactor evidence="1">
        <name>Mn(2+)</name>
        <dbReference type="ChEBI" id="CHEBI:29035"/>
    </cofactor>
</comment>
<dbReference type="Proteomes" id="UP000276588">
    <property type="component" value="Unassembled WGS sequence"/>
</dbReference>
<comment type="caution">
    <text evidence="11">The sequence shown here is derived from an EMBL/GenBank/DDBJ whole genome shotgun (WGS) entry which is preliminary data.</text>
</comment>
<evidence type="ECO:0000256" key="3">
    <source>
        <dbReference type="ARBA" id="ARBA00022722"/>
    </source>
</evidence>
<evidence type="ECO:0000256" key="5">
    <source>
        <dbReference type="ARBA" id="ARBA00022763"/>
    </source>
</evidence>
<keyword evidence="3" id="KW-0540">Nuclease</keyword>
<evidence type="ECO:0000256" key="7">
    <source>
        <dbReference type="ARBA" id="ARBA00022842"/>
    </source>
</evidence>
<dbReference type="RefSeq" id="WP_120100932.1">
    <property type="nucleotide sequence ID" value="NZ_QKNY01000004.1"/>
</dbReference>
<dbReference type="InterPro" id="IPR051547">
    <property type="entry name" value="TDP2-like"/>
</dbReference>
<keyword evidence="8" id="KW-0234">DNA repair</keyword>
<dbReference type="GO" id="GO:0016787">
    <property type="term" value="F:hydrolase activity"/>
    <property type="evidence" value="ECO:0007669"/>
    <property type="project" value="UniProtKB-KW"/>
</dbReference>
<feature type="region of interest" description="Disordered" evidence="9">
    <location>
        <begin position="367"/>
        <end position="406"/>
    </location>
</feature>
<evidence type="ECO:0000313" key="11">
    <source>
        <dbReference type="EMBL" id="RJX44438.1"/>
    </source>
</evidence>
<name>A0A3A6PS11_9EURY</name>
<dbReference type="PANTHER" id="PTHR15822">
    <property type="entry name" value="TRAF AND TNF RECEPTOR-ASSOCIATED PROTEIN"/>
    <property type="match status" value="1"/>
</dbReference>
<evidence type="ECO:0000259" key="10">
    <source>
        <dbReference type="Pfam" id="PF03372"/>
    </source>
</evidence>
<feature type="compositionally biased region" description="Low complexity" evidence="9">
    <location>
        <begin position="390"/>
        <end position="406"/>
    </location>
</feature>
<organism evidence="11 12">
    <name type="scientific">Halonotius aquaticus</name>
    <dbReference type="NCBI Taxonomy" id="2216978"/>
    <lineage>
        <taxon>Archaea</taxon>
        <taxon>Methanobacteriati</taxon>
        <taxon>Methanobacteriota</taxon>
        <taxon>Stenosarchaea group</taxon>
        <taxon>Halobacteria</taxon>
        <taxon>Halobacteriales</taxon>
        <taxon>Haloferacaceae</taxon>
        <taxon>Halonotius</taxon>
    </lineage>
</organism>
<reference evidence="11 12" key="1">
    <citation type="submission" date="2018-06" db="EMBL/GenBank/DDBJ databases">
        <title>Halonotius sp. F13-13 a new haloarchaeeon isolated from a solar saltern from Isla Cristina, Huelva, Spain.</title>
        <authorList>
            <person name="Duran-Viseras A."/>
            <person name="Sanchez-Porro C."/>
            <person name="Ventosa A."/>
        </authorList>
    </citation>
    <scope>NUCLEOTIDE SEQUENCE [LARGE SCALE GENOMIC DNA]</scope>
    <source>
        <strain evidence="11 12">F13-13</strain>
    </source>
</reference>
<keyword evidence="12" id="KW-1185">Reference proteome</keyword>
<evidence type="ECO:0000256" key="2">
    <source>
        <dbReference type="ARBA" id="ARBA00001946"/>
    </source>
</evidence>
<evidence type="ECO:0000313" key="12">
    <source>
        <dbReference type="Proteomes" id="UP000276588"/>
    </source>
</evidence>
<dbReference type="InterPro" id="IPR006311">
    <property type="entry name" value="TAT_signal"/>
</dbReference>
<dbReference type="InterPro" id="IPR036691">
    <property type="entry name" value="Endo/exonu/phosph_ase_sf"/>
</dbReference>
<dbReference type="GO" id="GO:0006281">
    <property type="term" value="P:DNA repair"/>
    <property type="evidence" value="ECO:0007669"/>
    <property type="project" value="UniProtKB-KW"/>
</dbReference>
<comment type="cofactor">
    <cofactor evidence="2">
        <name>Mg(2+)</name>
        <dbReference type="ChEBI" id="CHEBI:18420"/>
    </cofactor>
</comment>
<dbReference type="Gene3D" id="3.60.10.10">
    <property type="entry name" value="Endonuclease/exonuclease/phosphatase"/>
    <property type="match status" value="1"/>
</dbReference>
<feature type="domain" description="Endonuclease/exonuclease/phosphatase" evidence="10">
    <location>
        <begin position="85"/>
        <end position="353"/>
    </location>
</feature>
<accession>A0A3A6PS11</accession>
<sequence length="428" mass="45810">MDISELSQSTTSRRAVLGSVAGLTAGVGAISRAAATSPASTVTVMTRNAYLGVDLSNLLQAGSNLEFYARIGRFLNDFDPTIYAARAEAIAAEIESQQADIVGLQEAGQLRTKRPGETDDEALAFNFLTRIVSALEDRDLSYRVAADTVTTDIELSGELSDGEVTLDLADRDALLVREGVEVTETVADTFDETITVKIPTNSGDVTLHRGYCTANIRVGGVDLTVSTTHLESTAMEPRRRQAEELLTILPSDRPVILCGDFNSGPRAETETYGLLTETLNDPYAALRPDANGSTCCQAADLQNDDSQLDRRIDGTLYRGDLHPTAIGRVGHRPDDRITIQSDGEMVRLWPSDHAGVVATFDLSGQTDSAATATDSDDNKTPSTSRNRTDSSQNHSESVSESEVPGFSVGGTVAALGGFGYLLKRRLTQ</sequence>
<keyword evidence="4" id="KW-0479">Metal-binding</keyword>
<dbReference type="InterPro" id="IPR005135">
    <property type="entry name" value="Endo/exonuclease/phosphatase"/>
</dbReference>
<evidence type="ECO:0000256" key="1">
    <source>
        <dbReference type="ARBA" id="ARBA00001936"/>
    </source>
</evidence>
<evidence type="ECO:0000256" key="4">
    <source>
        <dbReference type="ARBA" id="ARBA00022723"/>
    </source>
</evidence>
<dbReference type="AlphaFoldDB" id="A0A3A6PS11"/>
<proteinExistence type="predicted"/>
<keyword evidence="7" id="KW-0460">Magnesium</keyword>